<gene>
    <name evidence="1" type="ORF">DUNSADRAFT_1831</name>
</gene>
<dbReference type="Proteomes" id="UP000815325">
    <property type="component" value="Unassembled WGS sequence"/>
</dbReference>
<sequence length="156" mass="18302">MYSYVHDTWQRVAVKHWLHWYCVDVERRGDGHLVPIDAQHGSSRQVRVVDHALIIELLCLQQQCPQCSPILVLLVKLQVAEQVHTCMREEGSKVCLHMYATEANNASAKEAAKTIRKRNSKQHLKLIIWVHWLPHRNEGHSKQHLKLIVWVHWLPH</sequence>
<keyword evidence="2" id="KW-1185">Reference proteome</keyword>
<evidence type="ECO:0008006" key="3">
    <source>
        <dbReference type="Google" id="ProtNLM"/>
    </source>
</evidence>
<organism evidence="1 2">
    <name type="scientific">Dunaliella salina</name>
    <name type="common">Green alga</name>
    <name type="synonym">Protococcus salinus</name>
    <dbReference type="NCBI Taxonomy" id="3046"/>
    <lineage>
        <taxon>Eukaryota</taxon>
        <taxon>Viridiplantae</taxon>
        <taxon>Chlorophyta</taxon>
        <taxon>core chlorophytes</taxon>
        <taxon>Chlorophyceae</taxon>
        <taxon>CS clade</taxon>
        <taxon>Chlamydomonadales</taxon>
        <taxon>Dunaliellaceae</taxon>
        <taxon>Dunaliella</taxon>
    </lineage>
</organism>
<dbReference type="EMBL" id="MU070670">
    <property type="protein sequence ID" value="KAF5826876.1"/>
    <property type="molecule type" value="Genomic_DNA"/>
</dbReference>
<protein>
    <recommendedName>
        <fullName evidence="3">Encoded protein</fullName>
    </recommendedName>
</protein>
<name>A0ABQ7FWZ4_DUNSA</name>
<proteinExistence type="predicted"/>
<evidence type="ECO:0000313" key="1">
    <source>
        <dbReference type="EMBL" id="KAF5826876.1"/>
    </source>
</evidence>
<reference evidence="1" key="1">
    <citation type="submission" date="2017-08" db="EMBL/GenBank/DDBJ databases">
        <authorList>
            <person name="Polle J.E."/>
            <person name="Barry K."/>
            <person name="Cushman J."/>
            <person name="Schmutz J."/>
            <person name="Tran D."/>
            <person name="Hathwaick L.T."/>
            <person name="Yim W.C."/>
            <person name="Jenkins J."/>
            <person name="Mckie-Krisberg Z.M."/>
            <person name="Prochnik S."/>
            <person name="Lindquist E."/>
            <person name="Dockter R.B."/>
            <person name="Adam C."/>
            <person name="Molina H."/>
            <person name="Bunkerborg J."/>
            <person name="Jin E."/>
            <person name="Buchheim M."/>
            <person name="Magnuson J."/>
        </authorList>
    </citation>
    <scope>NUCLEOTIDE SEQUENCE</scope>
    <source>
        <strain evidence="1">CCAP 19/18</strain>
    </source>
</reference>
<evidence type="ECO:0000313" key="2">
    <source>
        <dbReference type="Proteomes" id="UP000815325"/>
    </source>
</evidence>
<accession>A0ABQ7FWZ4</accession>
<comment type="caution">
    <text evidence="1">The sequence shown here is derived from an EMBL/GenBank/DDBJ whole genome shotgun (WGS) entry which is preliminary data.</text>
</comment>